<feature type="transmembrane region" description="Helical" evidence="9">
    <location>
        <begin position="98"/>
        <end position="120"/>
    </location>
</feature>
<comment type="subcellular location">
    <subcellularLocation>
        <location evidence="1">Cell membrane</location>
        <topology evidence="1">Multi-pass membrane protein</topology>
    </subcellularLocation>
</comment>
<keyword evidence="7 9" id="KW-1133">Transmembrane helix</keyword>
<accession>A0A921LU47</accession>
<evidence type="ECO:0000256" key="7">
    <source>
        <dbReference type="ARBA" id="ARBA00022989"/>
    </source>
</evidence>
<dbReference type="AlphaFoldDB" id="A0A921LU47"/>
<evidence type="ECO:0000256" key="9">
    <source>
        <dbReference type="SAM" id="Phobius"/>
    </source>
</evidence>
<dbReference type="Pfam" id="PF03609">
    <property type="entry name" value="EII-Sor"/>
    <property type="match status" value="1"/>
</dbReference>
<dbReference type="RefSeq" id="WP_102372734.1">
    <property type="nucleotide sequence ID" value="NZ_CALUIL010000028.1"/>
</dbReference>
<dbReference type="Proteomes" id="UP000753256">
    <property type="component" value="Unassembled WGS sequence"/>
</dbReference>
<evidence type="ECO:0000256" key="6">
    <source>
        <dbReference type="ARBA" id="ARBA00022692"/>
    </source>
</evidence>
<dbReference type="PANTHER" id="PTHR32502:SF8">
    <property type="entry name" value="N-ACETYLGALACTOSAMINE PERMEASE IIC COMPONENT 1"/>
    <property type="match status" value="1"/>
</dbReference>
<feature type="transmembrane region" description="Helical" evidence="9">
    <location>
        <begin position="183"/>
        <end position="201"/>
    </location>
</feature>
<name>A0A921LU47_9ACTN</name>
<keyword evidence="4 10" id="KW-0762">Sugar transport</keyword>
<keyword evidence="3" id="KW-1003">Cell membrane</keyword>
<organism evidence="10 11">
    <name type="scientific">Enorma phocaeensis</name>
    <dbReference type="NCBI Taxonomy" id="1871019"/>
    <lineage>
        <taxon>Bacteria</taxon>
        <taxon>Bacillati</taxon>
        <taxon>Actinomycetota</taxon>
        <taxon>Coriobacteriia</taxon>
        <taxon>Coriobacteriales</taxon>
        <taxon>Coriobacteriaceae</taxon>
        <taxon>Enorma</taxon>
    </lineage>
</organism>
<feature type="transmembrane region" description="Helical" evidence="9">
    <location>
        <begin position="140"/>
        <end position="163"/>
    </location>
</feature>
<dbReference type="GO" id="GO:0009401">
    <property type="term" value="P:phosphoenolpyruvate-dependent sugar phosphotransferase system"/>
    <property type="evidence" value="ECO:0007669"/>
    <property type="project" value="UniProtKB-KW"/>
</dbReference>
<feature type="transmembrane region" description="Helical" evidence="9">
    <location>
        <begin position="29"/>
        <end position="48"/>
    </location>
</feature>
<evidence type="ECO:0000256" key="2">
    <source>
        <dbReference type="ARBA" id="ARBA00022448"/>
    </source>
</evidence>
<evidence type="ECO:0000256" key="1">
    <source>
        <dbReference type="ARBA" id="ARBA00004651"/>
    </source>
</evidence>
<feature type="transmembrane region" description="Helical" evidence="9">
    <location>
        <begin position="60"/>
        <end position="86"/>
    </location>
</feature>
<dbReference type="PROSITE" id="PS51106">
    <property type="entry name" value="PTS_EIIC_TYPE_4"/>
    <property type="match status" value="1"/>
</dbReference>
<reference evidence="10" key="1">
    <citation type="journal article" date="2021" name="PeerJ">
        <title>Extensive microbial diversity within the chicken gut microbiome revealed by metagenomics and culture.</title>
        <authorList>
            <person name="Gilroy R."/>
            <person name="Ravi A."/>
            <person name="Getino M."/>
            <person name="Pursley I."/>
            <person name="Horton D.L."/>
            <person name="Alikhan N.F."/>
            <person name="Baker D."/>
            <person name="Gharbi K."/>
            <person name="Hall N."/>
            <person name="Watson M."/>
            <person name="Adriaenssens E.M."/>
            <person name="Foster-Nyarko E."/>
            <person name="Jarju S."/>
            <person name="Secka A."/>
            <person name="Antonio M."/>
            <person name="Oren A."/>
            <person name="Chaudhuri R.R."/>
            <person name="La Ragione R."/>
            <person name="Hildebrand F."/>
            <person name="Pallen M.J."/>
        </authorList>
    </citation>
    <scope>NUCLEOTIDE SEQUENCE</scope>
    <source>
        <strain evidence="10">ChiHjej13B12-9602</strain>
    </source>
</reference>
<dbReference type="InterPro" id="IPR050303">
    <property type="entry name" value="GatZ_KbaZ_carbometab"/>
</dbReference>
<evidence type="ECO:0000256" key="3">
    <source>
        <dbReference type="ARBA" id="ARBA00022475"/>
    </source>
</evidence>
<evidence type="ECO:0000256" key="4">
    <source>
        <dbReference type="ARBA" id="ARBA00022597"/>
    </source>
</evidence>
<keyword evidence="5" id="KW-0598">Phosphotransferase system</keyword>
<keyword evidence="8 9" id="KW-0472">Membrane</keyword>
<evidence type="ECO:0000313" key="11">
    <source>
        <dbReference type="Proteomes" id="UP000753256"/>
    </source>
</evidence>
<dbReference type="InterPro" id="IPR004700">
    <property type="entry name" value="PTS_IIC_man"/>
</dbReference>
<keyword evidence="2" id="KW-0813">Transport</keyword>
<protein>
    <submittedName>
        <fullName evidence="10">PTS sugar transporter subunit IIC</fullName>
    </submittedName>
</protein>
<gene>
    <name evidence="10" type="ORF">K8V70_09900</name>
</gene>
<comment type="caution">
    <text evidence="10">The sequence shown here is derived from an EMBL/GenBank/DDBJ whole genome shotgun (WGS) entry which is preliminary data.</text>
</comment>
<proteinExistence type="predicted"/>
<keyword evidence="6 9" id="KW-0812">Transmembrane</keyword>
<dbReference type="GO" id="GO:0005886">
    <property type="term" value="C:plasma membrane"/>
    <property type="evidence" value="ECO:0007669"/>
    <property type="project" value="UniProtKB-SubCell"/>
</dbReference>
<evidence type="ECO:0000256" key="5">
    <source>
        <dbReference type="ARBA" id="ARBA00022683"/>
    </source>
</evidence>
<evidence type="ECO:0000256" key="8">
    <source>
        <dbReference type="ARBA" id="ARBA00023136"/>
    </source>
</evidence>
<sequence length="267" mass="28448">MEITLIQGLLLLVVGFICGVDQCWEAFYWFRPMVVSFFAGIVLGDIQLGVACGAVAELSYLGLLTVGGTVPPDPLMAGMMTVVIAYTTGQSPDAAIGLSLPFALLAQWLGIMWNTVFVALAHRGDELAKKADTAGFRATVYFGIFVKAATTGVVVFLCSYALQTPIQMFVNAFPTWLIHGFEVAGGILPAVGLGLLLMVMLKTQNVAYLFLGFVMATFLEMTNVLPIAIVGAALAYINFSHEKKADDVAALMKSGSVAVMGDDDNEL</sequence>
<dbReference type="PANTHER" id="PTHR32502">
    <property type="entry name" value="N-ACETYLGALACTOSAMINE PERMEASE II COMPONENT-RELATED"/>
    <property type="match status" value="1"/>
</dbReference>
<evidence type="ECO:0000313" key="10">
    <source>
        <dbReference type="EMBL" id="HJG38149.1"/>
    </source>
</evidence>
<dbReference type="EMBL" id="DYUZ01000035">
    <property type="protein sequence ID" value="HJG38149.1"/>
    <property type="molecule type" value="Genomic_DNA"/>
</dbReference>
<reference evidence="10" key="2">
    <citation type="submission" date="2021-09" db="EMBL/GenBank/DDBJ databases">
        <authorList>
            <person name="Gilroy R."/>
        </authorList>
    </citation>
    <scope>NUCLEOTIDE SEQUENCE</scope>
    <source>
        <strain evidence="10">ChiHjej13B12-9602</strain>
    </source>
</reference>
<feature type="transmembrane region" description="Helical" evidence="9">
    <location>
        <begin position="208"/>
        <end position="237"/>
    </location>
</feature>
<dbReference type="OrthoDB" id="3181549at2"/>